<keyword evidence="1" id="KW-0472">Membrane</keyword>
<dbReference type="Gene3D" id="1.10.3730.20">
    <property type="match status" value="1"/>
</dbReference>
<dbReference type="EMBL" id="UINC01077450">
    <property type="protein sequence ID" value="SVC17587.1"/>
    <property type="molecule type" value="Genomic_DNA"/>
</dbReference>
<dbReference type="Pfam" id="PF00892">
    <property type="entry name" value="EamA"/>
    <property type="match status" value="2"/>
</dbReference>
<accession>A0A382K3E1</accession>
<feature type="transmembrane region" description="Helical" evidence="1">
    <location>
        <begin position="156"/>
        <end position="174"/>
    </location>
</feature>
<feature type="transmembrane region" description="Helical" evidence="1">
    <location>
        <begin position="126"/>
        <end position="144"/>
    </location>
</feature>
<feature type="transmembrane region" description="Helical" evidence="1">
    <location>
        <begin position="186"/>
        <end position="212"/>
    </location>
</feature>
<protein>
    <recommendedName>
        <fullName evidence="2">EamA domain-containing protein</fullName>
    </recommendedName>
</protein>
<feature type="transmembrane region" description="Helical" evidence="1">
    <location>
        <begin position="251"/>
        <end position="272"/>
    </location>
</feature>
<feature type="transmembrane region" description="Helical" evidence="1">
    <location>
        <begin position="34"/>
        <end position="54"/>
    </location>
</feature>
<evidence type="ECO:0000313" key="3">
    <source>
        <dbReference type="EMBL" id="SVC17587.1"/>
    </source>
</evidence>
<feature type="transmembrane region" description="Helical" evidence="1">
    <location>
        <begin position="281"/>
        <end position="297"/>
    </location>
</feature>
<sequence length="298" mass="32580">MLLDSWIFWSVLAAVMQSVRTAGQKYLSEAVSPLGATLVRYLFAAPFVVLYILWLLDNRTSPLPELNDTFLIAGFAAGVLQIIATVLLLRLFALRNFAVGSCYIRTEVLATAVLGLLLFGEHVSGVGWVAMLICVIGLVMITIAKSGRLEELWNMSAVYGLAAGLSLSLTSLFIRQASLSFGMDDAMFTAALTLGYMILIQTAICLVFLIFQNAGELQVILQKWRASLFVGVTSLLGSIGWFTAFTLERAAYVKTIGQIEFLITLAISILFFKEEPNRPEWVGMVILVVGVVVLLLVP</sequence>
<proteinExistence type="predicted"/>
<keyword evidence="1" id="KW-0812">Transmembrane</keyword>
<keyword evidence="1" id="KW-1133">Transmembrane helix</keyword>
<dbReference type="InterPro" id="IPR037185">
    <property type="entry name" value="EmrE-like"/>
</dbReference>
<dbReference type="SUPFAM" id="SSF103481">
    <property type="entry name" value="Multidrug resistance efflux transporter EmrE"/>
    <property type="match status" value="2"/>
</dbReference>
<feature type="transmembrane region" description="Helical" evidence="1">
    <location>
        <begin position="69"/>
        <end position="90"/>
    </location>
</feature>
<feature type="domain" description="EamA" evidence="2">
    <location>
        <begin position="157"/>
        <end position="295"/>
    </location>
</feature>
<dbReference type="GO" id="GO:0016020">
    <property type="term" value="C:membrane"/>
    <property type="evidence" value="ECO:0007669"/>
    <property type="project" value="InterPro"/>
</dbReference>
<feature type="transmembrane region" description="Helical" evidence="1">
    <location>
        <begin position="6"/>
        <end position="22"/>
    </location>
</feature>
<dbReference type="InterPro" id="IPR000620">
    <property type="entry name" value="EamA_dom"/>
</dbReference>
<dbReference type="PANTHER" id="PTHR22911:SF137">
    <property type="entry name" value="SOLUTE CARRIER FAMILY 35 MEMBER G2-RELATED"/>
    <property type="match status" value="1"/>
</dbReference>
<reference evidence="3" key="1">
    <citation type="submission" date="2018-05" db="EMBL/GenBank/DDBJ databases">
        <authorList>
            <person name="Lanie J.A."/>
            <person name="Ng W.-L."/>
            <person name="Kazmierczak K.M."/>
            <person name="Andrzejewski T.M."/>
            <person name="Davidsen T.M."/>
            <person name="Wayne K.J."/>
            <person name="Tettelin H."/>
            <person name="Glass J.I."/>
            <person name="Rusch D."/>
            <person name="Podicherti R."/>
            <person name="Tsui H.-C.T."/>
            <person name="Winkler M.E."/>
        </authorList>
    </citation>
    <scope>NUCLEOTIDE SEQUENCE</scope>
</reference>
<organism evidence="3">
    <name type="scientific">marine metagenome</name>
    <dbReference type="NCBI Taxonomy" id="408172"/>
    <lineage>
        <taxon>unclassified sequences</taxon>
        <taxon>metagenomes</taxon>
        <taxon>ecological metagenomes</taxon>
    </lineage>
</organism>
<feature type="transmembrane region" description="Helical" evidence="1">
    <location>
        <begin position="224"/>
        <end position="245"/>
    </location>
</feature>
<evidence type="ECO:0000259" key="2">
    <source>
        <dbReference type="Pfam" id="PF00892"/>
    </source>
</evidence>
<gene>
    <name evidence="3" type="ORF">METZ01_LOCUS270441</name>
</gene>
<feature type="transmembrane region" description="Helical" evidence="1">
    <location>
        <begin position="102"/>
        <end position="120"/>
    </location>
</feature>
<dbReference type="PANTHER" id="PTHR22911">
    <property type="entry name" value="ACYL-MALONYL CONDENSING ENZYME-RELATED"/>
    <property type="match status" value="1"/>
</dbReference>
<name>A0A382K3E1_9ZZZZ</name>
<feature type="domain" description="EamA" evidence="2">
    <location>
        <begin position="5"/>
        <end position="142"/>
    </location>
</feature>
<evidence type="ECO:0000256" key="1">
    <source>
        <dbReference type="SAM" id="Phobius"/>
    </source>
</evidence>
<dbReference type="AlphaFoldDB" id="A0A382K3E1"/>